<dbReference type="InterPro" id="IPR023885">
    <property type="entry name" value="4Fe4S-binding_SPASM_dom"/>
</dbReference>
<evidence type="ECO:0000259" key="1">
    <source>
        <dbReference type="Pfam" id="PF13186"/>
    </source>
</evidence>
<accession>A0A839HEZ5</accession>
<dbReference type="InterPro" id="IPR050377">
    <property type="entry name" value="Radical_SAM_PqqE_MftC-like"/>
</dbReference>
<feature type="domain" description="4Fe4S-binding SPASM" evidence="1">
    <location>
        <begin position="226"/>
        <end position="294"/>
    </location>
</feature>
<dbReference type="Pfam" id="PF13186">
    <property type="entry name" value="SPASM"/>
    <property type="match status" value="1"/>
</dbReference>
<dbReference type="InterPro" id="IPR013785">
    <property type="entry name" value="Aldolase_TIM"/>
</dbReference>
<organism evidence="2 3">
    <name type="scientific">Thiospirillum jenense</name>
    <dbReference type="NCBI Taxonomy" id="1653858"/>
    <lineage>
        <taxon>Bacteria</taxon>
        <taxon>Pseudomonadati</taxon>
        <taxon>Pseudomonadota</taxon>
        <taxon>Gammaproteobacteria</taxon>
        <taxon>Chromatiales</taxon>
        <taxon>Chromatiaceae</taxon>
        <taxon>Thiospirillum</taxon>
    </lineage>
</organism>
<dbReference type="Proteomes" id="UP000548632">
    <property type="component" value="Unassembled WGS sequence"/>
</dbReference>
<dbReference type="PANTHER" id="PTHR11228">
    <property type="entry name" value="RADICAL SAM DOMAIN PROTEIN"/>
    <property type="match status" value="1"/>
</dbReference>
<proteinExistence type="predicted"/>
<dbReference type="InterPro" id="IPR058240">
    <property type="entry name" value="rSAM_sf"/>
</dbReference>
<dbReference type="CDD" id="cd21109">
    <property type="entry name" value="SPASM"/>
    <property type="match status" value="1"/>
</dbReference>
<reference evidence="2 3" key="1">
    <citation type="journal article" date="2020" name="Arch. Microbiol.">
        <title>The genome sequence of the giant phototrophic gammaproteobacterium Thiospirillum jenense gives insight into its physiological properties and phylogenetic relationships.</title>
        <authorList>
            <person name="Imhoff J.F."/>
            <person name="Meyer T.E."/>
            <person name="Kyndt J.A."/>
        </authorList>
    </citation>
    <scope>NUCLEOTIDE SEQUENCE [LARGE SCALE GENOMIC DNA]</scope>
    <source>
        <strain evidence="2 3">DSM 216</strain>
    </source>
</reference>
<dbReference type="EMBL" id="JABVCQ010000042">
    <property type="protein sequence ID" value="MBB1127231.1"/>
    <property type="molecule type" value="Genomic_DNA"/>
</dbReference>
<dbReference type="PANTHER" id="PTHR11228:SF7">
    <property type="entry name" value="PQQA PEPTIDE CYCLASE"/>
    <property type="match status" value="1"/>
</dbReference>
<name>A0A839HEZ5_9GAMM</name>
<evidence type="ECO:0000313" key="2">
    <source>
        <dbReference type="EMBL" id="MBB1127231.1"/>
    </source>
</evidence>
<dbReference type="SUPFAM" id="SSF102114">
    <property type="entry name" value="Radical SAM enzymes"/>
    <property type="match status" value="1"/>
</dbReference>
<dbReference type="Gene3D" id="3.20.20.70">
    <property type="entry name" value="Aldolase class I"/>
    <property type="match status" value="1"/>
</dbReference>
<sequence length="300" mass="34129">MKKRNAVIGTTSYCNARCLVCPTTRKAHGIMSFALWKSIVNQFATLPLAIYDEFWACSIGLFGEPLMDRGFFDKAAYYNKVFPKQSSTPSELSRSRMPLLFNTNANLLFPHSADRIIESFDEVYIHAAAIDSKTYHLLMPKLDYTTMLSNTQYLIKRNHILNGHLRIIVATPRTRHNLAELDVYKTFWLNEGADAVDFSQLLNRAGTLEMFDDLAVQYGNVECPNCQAATANNLIIDWDGVVLLCCQDFHRQLPIGHIAQEPIMQVLFSEKRHAVMQMLENKQHEQLVTCAMCKINLASE</sequence>
<dbReference type="RefSeq" id="WP_182584858.1">
    <property type="nucleotide sequence ID" value="NZ_JABVCQ010000042.1"/>
</dbReference>
<comment type="caution">
    <text evidence="2">The sequence shown here is derived from an EMBL/GenBank/DDBJ whole genome shotgun (WGS) entry which is preliminary data.</text>
</comment>
<dbReference type="AlphaFoldDB" id="A0A839HEZ5"/>
<protein>
    <submittedName>
        <fullName evidence="2">SPASM domain-containing protein</fullName>
    </submittedName>
</protein>
<keyword evidence="3" id="KW-1185">Reference proteome</keyword>
<gene>
    <name evidence="2" type="ORF">HUK38_13510</name>
</gene>
<evidence type="ECO:0000313" key="3">
    <source>
        <dbReference type="Proteomes" id="UP000548632"/>
    </source>
</evidence>